<feature type="compositionally biased region" description="Basic and acidic residues" evidence="1">
    <location>
        <begin position="824"/>
        <end position="838"/>
    </location>
</feature>
<gene>
    <name evidence="3" type="ORF">RS030_152271</name>
</gene>
<keyword evidence="2" id="KW-1133">Transmembrane helix</keyword>
<dbReference type="Proteomes" id="UP001311799">
    <property type="component" value="Unassembled WGS sequence"/>
</dbReference>
<reference evidence="3 4" key="1">
    <citation type="submission" date="2023-10" db="EMBL/GenBank/DDBJ databases">
        <title>Comparative genomics analysis reveals potential genetic determinants of host preference in Cryptosporidium xiaoi.</title>
        <authorList>
            <person name="Xiao L."/>
            <person name="Li J."/>
        </authorList>
    </citation>
    <scope>NUCLEOTIDE SEQUENCE [LARGE SCALE GENOMIC DNA]</scope>
    <source>
        <strain evidence="3 4">52996</strain>
    </source>
</reference>
<proteinExistence type="predicted"/>
<keyword evidence="2" id="KW-0472">Membrane</keyword>
<organism evidence="3 4">
    <name type="scientific">Cryptosporidium xiaoi</name>
    <dbReference type="NCBI Taxonomy" id="659607"/>
    <lineage>
        <taxon>Eukaryota</taxon>
        <taxon>Sar</taxon>
        <taxon>Alveolata</taxon>
        <taxon>Apicomplexa</taxon>
        <taxon>Conoidasida</taxon>
        <taxon>Coccidia</taxon>
        <taxon>Eucoccidiorida</taxon>
        <taxon>Eimeriorina</taxon>
        <taxon>Cryptosporidiidae</taxon>
        <taxon>Cryptosporidium</taxon>
    </lineage>
</organism>
<evidence type="ECO:0000313" key="3">
    <source>
        <dbReference type="EMBL" id="KAK6590478.1"/>
    </source>
</evidence>
<sequence>MNKTASFSSHYLGITLAIILYFGTFCSVSGETRPKNSNLHFELYTGGRSGLLRQHRLVGELLECTYICHTEVSEGVTRFVPGTGIEKSSSRVVNVEEIDNTENKLLSIKCQLEKMEKWSKDISRSLATNLFSVMEINSWRNEINPKKLTGELEKILLILENKSSNPMEKVLNSVKAFQEYLSELYNAYLDYKMEEENVSRLSKVEEKRSNSQIAAIFLGRKENTALIKLVNVIRSNAKDMKEMKTLMERFLPLVSSEPCINKVSEGLELVQISFFLLNGLNILSVVEEQRIENKFKRDMIRRNLIIQDEIETKTLSMYPKFSDSPNFEQVLDYLFKTVEKSIDEKNRSKIKNEIAQNFDLMVTNFGINCPYTLTTIIRNGRNTRNVDSDEELFDSNAIKNCRVAWKEISSYLYTKGQIVPFPAVRLAIKKSLNNVKNSIFSWPRNAKNLYKKVIVDEKFYYYFDISNEHVFVSTCLDVLQGEIGVKSIHGLSLDHIIIICFNFYNLLEVFVEDYNYGHNISENGKNSGKIIRATKKNVTLKTLPYSLRAKALDTSIAMAFPGIIDFPPFFRNDLDRVVIGIMPNKFIETCLQRVDQVFGPSSKYKVEDPEPICSEAMKLLKEYDIMTQNPSNSETSFDIFEQFKILDVTYLANIDNKMVNKVDFIKNIHRGLNKTKVKKEIEPEVNDEQGVSPLKKLDVVKTYHLLKELHLQWMEQIRNDPRYKGLTDLEIKNNSPWAKQINLWHSLIAKDIPEIRYAATYLNDRPSRFPLLPGDKRGKIKRIKPLEEIVNDEEINPKFRARYALEEGGFIGDVEEDDEFIYDDVQHDESEPTERTGEDISEDESRENQYYDDDHRKLKKKGAIYASKLHTKDDGTGYREKLFVERPGKGVIGLEKTSHLIPKSRFELKNKYLEAGYQARYKLGVSTVTKRPDIRLKNGCADNKIPLNWGIRATILYNNMNILFSKFKYKGKYGPGMFISIEDICYVLEVEFKVKGNHFKDVSEVSLMVCFKWFNEYLAKLWGPFGSEGLKNDIKNLCWKSGFRGWL</sequence>
<evidence type="ECO:0000313" key="4">
    <source>
        <dbReference type="Proteomes" id="UP001311799"/>
    </source>
</evidence>
<feature type="transmembrane region" description="Helical" evidence="2">
    <location>
        <begin position="12"/>
        <end position="30"/>
    </location>
</feature>
<comment type="caution">
    <text evidence="3">The sequence shown here is derived from an EMBL/GenBank/DDBJ whole genome shotgun (WGS) entry which is preliminary data.</text>
</comment>
<accession>A0AAV9Y0Y8</accession>
<keyword evidence="2" id="KW-0812">Transmembrane</keyword>
<feature type="region of interest" description="Disordered" evidence="1">
    <location>
        <begin position="824"/>
        <end position="849"/>
    </location>
</feature>
<name>A0AAV9Y0Y8_9CRYT</name>
<evidence type="ECO:0000256" key="2">
    <source>
        <dbReference type="SAM" id="Phobius"/>
    </source>
</evidence>
<protein>
    <submittedName>
        <fullName evidence="3">Large membrane associated channel</fullName>
    </submittedName>
</protein>
<evidence type="ECO:0000256" key="1">
    <source>
        <dbReference type="SAM" id="MobiDB-lite"/>
    </source>
</evidence>
<dbReference type="AlphaFoldDB" id="A0AAV9Y0Y8"/>
<dbReference type="EMBL" id="JAWDEY010000006">
    <property type="protein sequence ID" value="KAK6590478.1"/>
    <property type="molecule type" value="Genomic_DNA"/>
</dbReference>
<keyword evidence="4" id="KW-1185">Reference proteome</keyword>